<dbReference type="NCBIfam" id="TIGR01427">
    <property type="entry name" value="PTS_IIC_fructo"/>
    <property type="match status" value="1"/>
</dbReference>
<feature type="transmembrane region" description="Helical" evidence="12">
    <location>
        <begin position="289"/>
        <end position="311"/>
    </location>
</feature>
<evidence type="ECO:0000256" key="10">
    <source>
        <dbReference type="ARBA" id="ARBA00022989"/>
    </source>
</evidence>
<dbReference type="Pfam" id="PF02302">
    <property type="entry name" value="PTS_IIB"/>
    <property type="match status" value="1"/>
</dbReference>
<keyword evidence="3" id="KW-0813">Transport</keyword>
<dbReference type="EMBL" id="PISD01000008">
    <property type="protein sequence ID" value="PKG30343.1"/>
    <property type="molecule type" value="Genomic_DNA"/>
</dbReference>
<dbReference type="RefSeq" id="WP_066199448.1">
    <property type="nucleotide sequence ID" value="NZ_JAFDQP010000002.1"/>
</dbReference>
<evidence type="ECO:0000256" key="11">
    <source>
        <dbReference type="ARBA" id="ARBA00023136"/>
    </source>
</evidence>
<evidence type="ECO:0000259" key="15">
    <source>
        <dbReference type="PROSITE" id="PS51104"/>
    </source>
</evidence>
<evidence type="ECO:0000256" key="8">
    <source>
        <dbReference type="ARBA" id="ARBA00022683"/>
    </source>
</evidence>
<keyword evidence="4" id="KW-1003">Cell membrane</keyword>
<feature type="transmembrane region" description="Helical" evidence="12">
    <location>
        <begin position="548"/>
        <end position="568"/>
    </location>
</feature>
<dbReference type="Pfam" id="PF02378">
    <property type="entry name" value="PTS_EIIC"/>
    <property type="match status" value="1"/>
</dbReference>
<dbReference type="GO" id="GO:0005886">
    <property type="term" value="C:plasma membrane"/>
    <property type="evidence" value="ECO:0007669"/>
    <property type="project" value="UniProtKB-SubCell"/>
</dbReference>
<dbReference type="Gene3D" id="3.40.50.2300">
    <property type="match status" value="1"/>
</dbReference>
<dbReference type="PROSITE" id="PS00372">
    <property type="entry name" value="PTS_EIIA_TYPE_2_HIS"/>
    <property type="match status" value="1"/>
</dbReference>
<dbReference type="FunFam" id="3.40.930.10:FF:000009">
    <property type="entry name" value="PTS system, fructose specific IIABC component"/>
    <property type="match status" value="1"/>
</dbReference>
<evidence type="ECO:0000256" key="9">
    <source>
        <dbReference type="ARBA" id="ARBA00022692"/>
    </source>
</evidence>
<gene>
    <name evidence="16" type="ORF">CWS20_04945</name>
</gene>
<evidence type="ECO:0000259" key="13">
    <source>
        <dbReference type="PROSITE" id="PS51094"/>
    </source>
</evidence>
<keyword evidence="8" id="KW-0598">Phosphotransferase system</keyword>
<reference evidence="16 17" key="1">
    <citation type="journal article" date="2010" name="Int. J. Syst. Evol. Microbiol.">
        <title>Bacillus horneckiae sp. nov., isolated from a spacecraft-assembly clean room.</title>
        <authorList>
            <person name="Vaishampayan P."/>
            <person name="Probst A."/>
            <person name="Krishnamurthi S."/>
            <person name="Ghosh S."/>
            <person name="Osman S."/>
            <person name="McDowall A."/>
            <person name="Ruckmani A."/>
            <person name="Mayilraj S."/>
            <person name="Venkateswaran K."/>
        </authorList>
    </citation>
    <scope>NUCLEOTIDE SEQUENCE [LARGE SCALE GENOMIC DNA]</scope>
    <source>
        <strain evidence="17">1PO1SC</strain>
    </source>
</reference>
<evidence type="ECO:0000256" key="7">
    <source>
        <dbReference type="ARBA" id="ARBA00022679"/>
    </source>
</evidence>
<evidence type="ECO:0000256" key="4">
    <source>
        <dbReference type="ARBA" id="ARBA00022475"/>
    </source>
</evidence>
<sequence>MRITDLITEETILLSMKNLTKLEVITTLVEKLNLADVLHNKDQFLTDVIKREEQSTTGIGKGVAIPHAKSAAVKQVSIACAKSDEGVDFASLDGEATHLIFLIAVPEKAAEIHLNIIAKLSTILMNENARIKLLHAKTAKEMIDILDFYDENDVQSHLASNDHEHPFVVAVTGCPTGIAHTYMAAHALESAAAEAGIPLKVETNGAAGVKNQLTKDEIEQAIAVIITSDTKVDLARFSGKHLIISSVSDGVSKPKQLIEKAVKRDGPIYDHNNEKQSGGRKRRDLYQHVMNGLSNMLPLAIGAGFLLSLAIYSSDMTHSFWEILSFFGEQTIVSLLMPIFSGYIAKSIADRPGFAPGAIGGLFAAINGAGLLGGICAGLLAGWIVNWLKKLSGKLPTVLTAMSSIIIYPVAGILITILAMYVILIPLVIVNEKIISFFNVLNPMLALALGAILGLLMAIDLGGPINKITYLSGIGFMLNGVYEPMAAIMAGGMVPPLSIAIASTIFRSRFSSYEQKVYRTNYIKGLFFMTEGAIPFVAKHRRKFLPPILVGAGCAGGISMFAGTGLAIPHGGVLVTPFIFGSSIVFLAAVFIGSIVSAIMLGFLKKIQFD</sequence>
<feature type="domain" description="PTS EIIA type-2" evidence="13">
    <location>
        <begin position="5"/>
        <end position="149"/>
    </location>
</feature>
<keyword evidence="6" id="KW-0762">Sugar transport</keyword>
<dbReference type="CDD" id="cd00211">
    <property type="entry name" value="PTS_IIA_fru"/>
    <property type="match status" value="1"/>
</dbReference>
<dbReference type="SUPFAM" id="SSF52794">
    <property type="entry name" value="PTS system IIB component-like"/>
    <property type="match status" value="1"/>
</dbReference>
<feature type="transmembrane region" description="Helical" evidence="12">
    <location>
        <begin position="405"/>
        <end position="429"/>
    </location>
</feature>
<keyword evidence="7" id="KW-0808">Transferase</keyword>
<feature type="transmembrane region" description="Helical" evidence="12">
    <location>
        <begin position="485"/>
        <end position="506"/>
    </location>
</feature>
<organism evidence="16 17">
    <name type="scientific">Cytobacillus horneckiae</name>
    <dbReference type="NCBI Taxonomy" id="549687"/>
    <lineage>
        <taxon>Bacteria</taxon>
        <taxon>Bacillati</taxon>
        <taxon>Bacillota</taxon>
        <taxon>Bacilli</taxon>
        <taxon>Bacillales</taxon>
        <taxon>Bacillaceae</taxon>
        <taxon>Cytobacillus</taxon>
    </lineage>
</organism>
<dbReference type="InterPro" id="IPR013014">
    <property type="entry name" value="PTS_EIIC_2"/>
</dbReference>
<dbReference type="NCBIfam" id="TIGR00848">
    <property type="entry name" value="fruA"/>
    <property type="match status" value="1"/>
</dbReference>
<dbReference type="GO" id="GO:0005737">
    <property type="term" value="C:cytoplasm"/>
    <property type="evidence" value="ECO:0007669"/>
    <property type="project" value="UniProtKB-SubCell"/>
</dbReference>
<keyword evidence="17" id="KW-1185">Reference proteome</keyword>
<dbReference type="NCBIfam" id="TIGR00829">
    <property type="entry name" value="FRU"/>
    <property type="match status" value="1"/>
</dbReference>
<evidence type="ECO:0000256" key="5">
    <source>
        <dbReference type="ARBA" id="ARBA00022553"/>
    </source>
</evidence>
<dbReference type="InterPro" id="IPR003501">
    <property type="entry name" value="PTS_EIIB_2/3"/>
</dbReference>
<keyword evidence="11 12" id="KW-0472">Membrane</keyword>
<dbReference type="GO" id="GO:0005351">
    <property type="term" value="F:carbohydrate:proton symporter activity"/>
    <property type="evidence" value="ECO:0007669"/>
    <property type="project" value="InterPro"/>
</dbReference>
<keyword evidence="5" id="KW-0597">Phosphoprotein</keyword>
<dbReference type="Pfam" id="PF00359">
    <property type="entry name" value="PTS_EIIA_2"/>
    <property type="match status" value="1"/>
</dbReference>
<keyword evidence="10 12" id="KW-1133">Transmembrane helix</keyword>
<dbReference type="PROSITE" id="PS51104">
    <property type="entry name" value="PTS_EIIC_TYPE_2"/>
    <property type="match status" value="1"/>
</dbReference>
<evidence type="ECO:0000256" key="2">
    <source>
        <dbReference type="ARBA" id="ARBA00004496"/>
    </source>
</evidence>
<dbReference type="InterPro" id="IPR003353">
    <property type="entry name" value="PTS_IIB_fruc"/>
</dbReference>
<evidence type="ECO:0000256" key="1">
    <source>
        <dbReference type="ARBA" id="ARBA00004429"/>
    </source>
</evidence>
<dbReference type="InterPro" id="IPR006327">
    <property type="entry name" value="PTS_IIC_fruc"/>
</dbReference>
<protein>
    <submittedName>
        <fullName evidence="16">PTS fructose transporter subunit IIA</fullName>
    </submittedName>
</protein>
<dbReference type="InterPro" id="IPR050864">
    <property type="entry name" value="Bacterial_PTS_Sugar_Transport"/>
</dbReference>
<dbReference type="SUPFAM" id="SSF55804">
    <property type="entry name" value="Phoshotransferase/anion transport protein"/>
    <property type="match status" value="1"/>
</dbReference>
<dbReference type="PANTHER" id="PTHR30505:SF28">
    <property type="entry name" value="PTS SYSTEM 2-O-ALPHA-MANNOSYL-D-GLYCERATE-SPECIFIC EIIABC COMPONENT"/>
    <property type="match status" value="1"/>
</dbReference>
<comment type="subcellular location">
    <subcellularLocation>
        <location evidence="1">Cell inner membrane</location>
        <topology evidence="1">Multi-pass membrane protein</topology>
    </subcellularLocation>
    <subcellularLocation>
        <location evidence="2">Cytoplasm</location>
    </subcellularLocation>
</comment>
<dbReference type="Proteomes" id="UP000233343">
    <property type="component" value="Unassembled WGS sequence"/>
</dbReference>
<feature type="transmembrane region" description="Helical" evidence="12">
    <location>
        <begin position="323"/>
        <end position="345"/>
    </location>
</feature>
<dbReference type="CDD" id="cd05569">
    <property type="entry name" value="PTS_IIB_fructose"/>
    <property type="match status" value="1"/>
</dbReference>
<dbReference type="GO" id="GO:0009401">
    <property type="term" value="P:phosphoenolpyruvate-dependent sugar phosphotransferase system"/>
    <property type="evidence" value="ECO:0007669"/>
    <property type="project" value="UniProtKB-KW"/>
</dbReference>
<dbReference type="Gene3D" id="3.40.930.10">
    <property type="entry name" value="Mannitol-specific EII, Chain A"/>
    <property type="match status" value="1"/>
</dbReference>
<name>A0A2N0ZLH0_9BACI</name>
<dbReference type="GO" id="GO:0090563">
    <property type="term" value="F:protein-phosphocysteine-sugar phosphotransferase activity"/>
    <property type="evidence" value="ECO:0007669"/>
    <property type="project" value="TreeGrafter"/>
</dbReference>
<dbReference type="PANTHER" id="PTHR30505">
    <property type="entry name" value="FRUCTOSE-LIKE PERMEASE"/>
    <property type="match status" value="1"/>
</dbReference>
<feature type="transmembrane region" description="Helical" evidence="12">
    <location>
        <begin position="574"/>
        <end position="604"/>
    </location>
</feature>
<dbReference type="InterPro" id="IPR036095">
    <property type="entry name" value="PTS_EIIB-like_sf"/>
</dbReference>
<dbReference type="GO" id="GO:0022877">
    <property type="term" value="F:protein-N(PI)-phosphohistidine-fructose phosphotransferase system transporter activity"/>
    <property type="evidence" value="ECO:0007669"/>
    <property type="project" value="InterPro"/>
</dbReference>
<keyword evidence="9 12" id="KW-0812">Transmembrane</keyword>
<dbReference type="PROSITE" id="PS51094">
    <property type="entry name" value="PTS_EIIA_TYPE_2"/>
    <property type="match status" value="1"/>
</dbReference>
<dbReference type="InterPro" id="IPR002178">
    <property type="entry name" value="PTS_EIIA_type-2_dom"/>
</dbReference>
<dbReference type="FunFam" id="3.40.50.2300:FF:000014">
    <property type="entry name" value="PTS system fructose-like transporter subunit IIB"/>
    <property type="match status" value="1"/>
</dbReference>
<proteinExistence type="predicted"/>
<dbReference type="PROSITE" id="PS51099">
    <property type="entry name" value="PTS_EIIB_TYPE_2"/>
    <property type="match status" value="1"/>
</dbReference>
<accession>A0A2N0ZLH0</accession>
<feature type="domain" description="PTS EIIB type-2" evidence="14">
    <location>
        <begin position="168"/>
        <end position="263"/>
    </location>
</feature>
<comment type="caution">
    <text evidence="16">The sequence shown here is derived from an EMBL/GenBank/DDBJ whole genome shotgun (WGS) entry which is preliminary data.</text>
</comment>
<feature type="transmembrane region" description="Helical" evidence="12">
    <location>
        <begin position="441"/>
        <end position="465"/>
    </location>
</feature>
<evidence type="ECO:0000313" key="17">
    <source>
        <dbReference type="Proteomes" id="UP000233343"/>
    </source>
</evidence>
<dbReference type="AlphaFoldDB" id="A0A2N0ZLH0"/>
<feature type="transmembrane region" description="Helical" evidence="12">
    <location>
        <begin position="357"/>
        <end position="385"/>
    </location>
</feature>
<evidence type="ECO:0000259" key="14">
    <source>
        <dbReference type="PROSITE" id="PS51099"/>
    </source>
</evidence>
<dbReference type="InterPro" id="IPR003352">
    <property type="entry name" value="PTS_EIIC"/>
</dbReference>
<evidence type="ECO:0000256" key="12">
    <source>
        <dbReference type="SAM" id="Phobius"/>
    </source>
</evidence>
<evidence type="ECO:0000256" key="6">
    <source>
        <dbReference type="ARBA" id="ARBA00022597"/>
    </source>
</evidence>
<dbReference type="InterPro" id="IPR013011">
    <property type="entry name" value="PTS_EIIB_2"/>
</dbReference>
<dbReference type="InterPro" id="IPR004715">
    <property type="entry name" value="PTS_IIA_fruc"/>
</dbReference>
<dbReference type="InterPro" id="IPR016152">
    <property type="entry name" value="PTrfase/Anion_transptr"/>
</dbReference>
<feature type="domain" description="PTS EIIC type-2" evidence="15">
    <location>
        <begin position="285"/>
        <end position="610"/>
    </location>
</feature>
<evidence type="ECO:0000256" key="3">
    <source>
        <dbReference type="ARBA" id="ARBA00022448"/>
    </source>
</evidence>
<evidence type="ECO:0000313" key="16">
    <source>
        <dbReference type="EMBL" id="PKG30343.1"/>
    </source>
</evidence>